<evidence type="ECO:0000256" key="2">
    <source>
        <dbReference type="SAM" id="Phobius"/>
    </source>
</evidence>
<reference evidence="4" key="1">
    <citation type="journal article" date="2019" name="Int. J. Syst. Evol. Microbiol.">
        <title>The Global Catalogue of Microorganisms (GCM) 10K type strain sequencing project: providing services to taxonomists for standard genome sequencing and annotation.</title>
        <authorList>
            <consortium name="The Broad Institute Genomics Platform"/>
            <consortium name="The Broad Institute Genome Sequencing Center for Infectious Disease"/>
            <person name="Wu L."/>
            <person name="Ma J."/>
        </authorList>
    </citation>
    <scope>NUCLEOTIDE SEQUENCE [LARGE SCALE GENOMIC DNA]</scope>
    <source>
        <strain evidence="4">CGMCC 1.15277</strain>
    </source>
</reference>
<comment type="caution">
    <text evidence="3">The sequence shown here is derived from an EMBL/GenBank/DDBJ whole genome shotgun (WGS) entry which is preliminary data.</text>
</comment>
<keyword evidence="2" id="KW-1133">Transmembrane helix</keyword>
<name>A0ABW1X6W4_9ACTN</name>
<feature type="transmembrane region" description="Helical" evidence="2">
    <location>
        <begin position="50"/>
        <end position="71"/>
    </location>
</feature>
<evidence type="ECO:0000313" key="4">
    <source>
        <dbReference type="Proteomes" id="UP001596266"/>
    </source>
</evidence>
<sequence>MRILTDLDLNSSSPRASELGQATPVRVHPRLGEWGPENVPTTRAKKRQRVLSVVVFLAVLTALCLLGWFFYRALNGLL</sequence>
<accession>A0ABW1X6W4</accession>
<dbReference type="RefSeq" id="WP_343886204.1">
    <property type="nucleotide sequence ID" value="NZ_BAAAKI010000013.1"/>
</dbReference>
<gene>
    <name evidence="3" type="ORF">ACFP57_11655</name>
</gene>
<protein>
    <submittedName>
        <fullName evidence="3">Uncharacterized protein</fullName>
    </submittedName>
</protein>
<dbReference type="EMBL" id="JBHSUA010000021">
    <property type="protein sequence ID" value="MFC6397631.1"/>
    <property type="molecule type" value="Genomic_DNA"/>
</dbReference>
<evidence type="ECO:0000256" key="1">
    <source>
        <dbReference type="SAM" id="MobiDB-lite"/>
    </source>
</evidence>
<keyword evidence="2" id="KW-0812">Transmembrane</keyword>
<feature type="region of interest" description="Disordered" evidence="1">
    <location>
        <begin position="1"/>
        <end position="20"/>
    </location>
</feature>
<organism evidence="3 4">
    <name type="scientific">Luteococcus sanguinis</name>
    <dbReference type="NCBI Taxonomy" id="174038"/>
    <lineage>
        <taxon>Bacteria</taxon>
        <taxon>Bacillati</taxon>
        <taxon>Actinomycetota</taxon>
        <taxon>Actinomycetes</taxon>
        <taxon>Propionibacteriales</taxon>
        <taxon>Propionibacteriaceae</taxon>
        <taxon>Luteococcus</taxon>
    </lineage>
</organism>
<evidence type="ECO:0000313" key="3">
    <source>
        <dbReference type="EMBL" id="MFC6397631.1"/>
    </source>
</evidence>
<keyword evidence="2" id="KW-0472">Membrane</keyword>
<proteinExistence type="predicted"/>
<keyword evidence="4" id="KW-1185">Reference proteome</keyword>
<dbReference type="Proteomes" id="UP001596266">
    <property type="component" value="Unassembled WGS sequence"/>
</dbReference>